<dbReference type="RefSeq" id="XP_002171478.1">
    <property type="nucleotide sequence ID" value="XM_002171442.2"/>
</dbReference>
<sequence length="919" mass="103003">MGSRYIVCSIFLPKTVEFHSDDVEFSTSPYCDNSESALEQSLYENPLSNSVPGSPRKNGDISDKEKSLIDSLRDNVPHSTKNISVSALSSSTATLTDHVFDSVGQTSSPPSESSILHCGSRRRTLIQPAFKDPNLPPSSVAEHGGCTKNTNTSSLFPHLTKPSVKSSDNSSHSFKDKLDCARCVVTDCHSSNGGLRNSVKSAQRHGYLSDVLFVGTPGLSTQALSDSTRSKMENLLKNEANCYPVFVDDDVFVGHYNHFCKQILWPCFHQQISCIPNSITYEEHLWKYFCVLNEAFADRIVKLYKKGDIIWINDYHLFILPMLLRKRLPNAKIGFFLHVSFPTSEIFRCLAFRKALLEGILGSNLIGFQTEEYARHFLQSCSRVLYLEVMSNGVLTDDGFVEVKSMPTGIDCEDLLNKLQTDEVSAWINKLSDRFRDKILLVGRDKLDHVKGVRQKLLAFEKFLCMYPAYRKRVVLFQVAQSTNEENATQSSVYDIVSRINSCFSDLTSQHVPVYFLRQDIDFPQYLALLTVADALVVSSLREGMNLTCHEYIVCQRQRKKPLVLSEFAGSASLLGANAFLVNPWHARGMAEAIYKAITLSPDEAAKMHERQYNLVLHNDGARWAKQVCEAITSAWENNMFHQSTRIPLFKGHSFQSIYQSTKRRFFVLDWEGTISSWGVKGEIVSSNMQQAMHLLSSLCEDPVNDVYVASSQSCAEMETLFYLLPNLGLIAENGCYASQSLLNREERKWFDMTAQVDLSWRGSAKNILTRYACLIPNSFIEDKNVTFIFHFESAEDKDAAIRVAKDCCNAFNDDVSGCHAVPLNGAIICEPIGINKAVATNCLYAMKTSEGVKYDMVFAAGNDRTDECLYNWASSLSKTEPDVLVTTVNVGSRNTAASHLSSSIIGFNKSMEVMYRNN</sequence>
<dbReference type="VEuPathDB" id="FungiDB:SJAG_00182"/>
<gene>
    <name evidence="3" type="ORF">SJAG_00182</name>
</gene>
<dbReference type="OMA" id="KNEANCY"/>
<protein>
    <submittedName>
        <fullName evidence="3">Trehalose synthase complex regulatory subunit TSL1</fullName>
    </submittedName>
</protein>
<organism evidence="3 4">
    <name type="scientific">Schizosaccharomyces japonicus (strain yFS275 / FY16936)</name>
    <name type="common">Fission yeast</name>
    <dbReference type="NCBI Taxonomy" id="402676"/>
    <lineage>
        <taxon>Eukaryota</taxon>
        <taxon>Fungi</taxon>
        <taxon>Dikarya</taxon>
        <taxon>Ascomycota</taxon>
        <taxon>Taphrinomycotina</taxon>
        <taxon>Schizosaccharomycetes</taxon>
        <taxon>Schizosaccharomycetales</taxon>
        <taxon>Schizosaccharomycetaceae</taxon>
        <taxon>Schizosaccharomyces</taxon>
    </lineage>
</organism>
<evidence type="ECO:0000256" key="2">
    <source>
        <dbReference type="SAM" id="MobiDB-lite"/>
    </source>
</evidence>
<keyword evidence="4" id="KW-1185">Reference proteome</keyword>
<dbReference type="PANTHER" id="PTHR10788">
    <property type="entry name" value="TREHALOSE-6-PHOSPHATE SYNTHASE"/>
    <property type="match status" value="1"/>
</dbReference>
<dbReference type="EMBL" id="KE651166">
    <property type="protein sequence ID" value="EEB05185.1"/>
    <property type="molecule type" value="Genomic_DNA"/>
</dbReference>
<dbReference type="PANTHER" id="PTHR10788:SF119">
    <property type="entry name" value="ALPHA,ALPHA-TREHALOSE-PHOSPHATE SYNTHASE [UDP-FORMING] 100 KDA SUBUNIT-RELATED"/>
    <property type="match status" value="1"/>
</dbReference>
<dbReference type="HOGENOM" id="CLU_002351_2_2_1"/>
<evidence type="ECO:0000313" key="4">
    <source>
        <dbReference type="Proteomes" id="UP000001744"/>
    </source>
</evidence>
<dbReference type="GeneID" id="7049746"/>
<dbReference type="Proteomes" id="UP000001744">
    <property type="component" value="Unassembled WGS sequence"/>
</dbReference>
<dbReference type="InterPro" id="IPR023214">
    <property type="entry name" value="HAD_sf"/>
</dbReference>
<dbReference type="CDD" id="cd03788">
    <property type="entry name" value="GT20_TPS"/>
    <property type="match status" value="1"/>
</dbReference>
<evidence type="ECO:0000256" key="1">
    <source>
        <dbReference type="ARBA" id="ARBA00005409"/>
    </source>
</evidence>
<evidence type="ECO:0000313" key="3">
    <source>
        <dbReference type="EMBL" id="EEB05185.1"/>
    </source>
</evidence>
<dbReference type="InterPro" id="IPR001830">
    <property type="entry name" value="Glyco_trans_20"/>
</dbReference>
<name>B6JXP1_SCHJY</name>
<dbReference type="SUPFAM" id="SSF53756">
    <property type="entry name" value="UDP-Glycosyltransferase/glycogen phosphorylase"/>
    <property type="match status" value="1"/>
</dbReference>
<dbReference type="STRING" id="402676.B6JXP1"/>
<reference evidence="3 4" key="1">
    <citation type="journal article" date="2011" name="Science">
        <title>Comparative functional genomics of the fission yeasts.</title>
        <authorList>
            <person name="Rhind N."/>
            <person name="Chen Z."/>
            <person name="Yassour M."/>
            <person name="Thompson D.A."/>
            <person name="Haas B.J."/>
            <person name="Habib N."/>
            <person name="Wapinski I."/>
            <person name="Roy S."/>
            <person name="Lin M.F."/>
            <person name="Heiman D.I."/>
            <person name="Young S.K."/>
            <person name="Furuya K."/>
            <person name="Guo Y."/>
            <person name="Pidoux A."/>
            <person name="Chen H.M."/>
            <person name="Robbertse B."/>
            <person name="Goldberg J.M."/>
            <person name="Aoki K."/>
            <person name="Bayne E.H."/>
            <person name="Berlin A.M."/>
            <person name="Desjardins C.A."/>
            <person name="Dobbs E."/>
            <person name="Dukaj L."/>
            <person name="Fan L."/>
            <person name="FitzGerald M.G."/>
            <person name="French C."/>
            <person name="Gujja S."/>
            <person name="Hansen K."/>
            <person name="Keifenheim D."/>
            <person name="Levin J.Z."/>
            <person name="Mosher R.A."/>
            <person name="Mueller C.A."/>
            <person name="Pfiffner J."/>
            <person name="Priest M."/>
            <person name="Russ C."/>
            <person name="Smialowska A."/>
            <person name="Swoboda P."/>
            <person name="Sykes S.M."/>
            <person name="Vaughn M."/>
            <person name="Vengrova S."/>
            <person name="Yoder R."/>
            <person name="Zeng Q."/>
            <person name="Allshire R."/>
            <person name="Baulcombe D."/>
            <person name="Birren B.W."/>
            <person name="Brown W."/>
            <person name="Ekwall K."/>
            <person name="Kellis M."/>
            <person name="Leatherwood J."/>
            <person name="Levin H."/>
            <person name="Margalit H."/>
            <person name="Martienssen R."/>
            <person name="Nieduszynski C.A."/>
            <person name="Spatafora J.W."/>
            <person name="Friedman N."/>
            <person name="Dalgaard J.Z."/>
            <person name="Baumann P."/>
            <person name="Niki H."/>
            <person name="Regev A."/>
            <person name="Nusbaum C."/>
        </authorList>
    </citation>
    <scope>NUCLEOTIDE SEQUENCE [LARGE SCALE GENOMIC DNA]</scope>
    <source>
        <strain evidence="4">yFS275 / FY16936</strain>
    </source>
</reference>
<dbReference type="Gene3D" id="3.40.50.1000">
    <property type="entry name" value="HAD superfamily/HAD-like"/>
    <property type="match status" value="1"/>
</dbReference>
<dbReference type="JaponicusDB" id="SJAG_00182"/>
<accession>B6JXP1</accession>
<dbReference type="Gene3D" id="3.40.50.2000">
    <property type="entry name" value="Glycogen Phosphorylase B"/>
    <property type="match status" value="2"/>
</dbReference>
<dbReference type="InterPro" id="IPR003337">
    <property type="entry name" value="Trehalose_PPase"/>
</dbReference>
<dbReference type="AlphaFoldDB" id="B6JXP1"/>
<comment type="similarity">
    <text evidence="1">In the N-terminal section; belongs to the glycosyltransferase 20 family.</text>
</comment>
<dbReference type="eggNOG" id="KOG1050">
    <property type="taxonomic scope" value="Eukaryota"/>
</dbReference>
<dbReference type="GO" id="GO:0003824">
    <property type="term" value="F:catalytic activity"/>
    <property type="evidence" value="ECO:0007669"/>
    <property type="project" value="InterPro"/>
</dbReference>
<dbReference type="GO" id="GO:0005992">
    <property type="term" value="P:trehalose biosynthetic process"/>
    <property type="evidence" value="ECO:0000318"/>
    <property type="project" value="GO_Central"/>
</dbReference>
<dbReference type="InterPro" id="IPR036412">
    <property type="entry name" value="HAD-like_sf"/>
</dbReference>
<feature type="region of interest" description="Disordered" evidence="2">
    <location>
        <begin position="128"/>
        <end position="171"/>
    </location>
</feature>
<proteinExistence type="inferred from homology"/>
<dbReference type="GO" id="GO:0005946">
    <property type="term" value="C:alpha,alpha-trehalose-phosphate synthase complex (UDP-forming)"/>
    <property type="evidence" value="ECO:0000318"/>
    <property type="project" value="GO_Central"/>
</dbReference>
<dbReference type="SUPFAM" id="SSF56784">
    <property type="entry name" value="HAD-like"/>
    <property type="match status" value="1"/>
</dbReference>
<dbReference type="Gene3D" id="3.30.70.1020">
    <property type="entry name" value="Trehalose-6-phosphate phosphatase related protein, domain 2"/>
    <property type="match status" value="1"/>
</dbReference>
<dbReference type="Pfam" id="PF00982">
    <property type="entry name" value="Glyco_transf_20"/>
    <property type="match status" value="1"/>
</dbReference>
<dbReference type="OrthoDB" id="755951at2759"/>
<dbReference type="Pfam" id="PF02358">
    <property type="entry name" value="Trehalose_PPase"/>
    <property type="match status" value="1"/>
</dbReference>